<keyword evidence="1" id="KW-0812">Transmembrane</keyword>
<gene>
    <name evidence="2" type="ORF">CDN99_15710</name>
</gene>
<keyword evidence="1" id="KW-0472">Membrane</keyword>
<dbReference type="AlphaFoldDB" id="A0A246J8F0"/>
<evidence type="ECO:0000256" key="1">
    <source>
        <dbReference type="SAM" id="Phobius"/>
    </source>
</evidence>
<evidence type="ECO:0000313" key="2">
    <source>
        <dbReference type="EMBL" id="OWQ88914.1"/>
    </source>
</evidence>
<feature type="transmembrane region" description="Helical" evidence="1">
    <location>
        <begin position="45"/>
        <end position="64"/>
    </location>
</feature>
<dbReference type="EMBL" id="NIOF01000006">
    <property type="protein sequence ID" value="OWQ88914.1"/>
    <property type="molecule type" value="Genomic_DNA"/>
</dbReference>
<dbReference type="Proteomes" id="UP000197468">
    <property type="component" value="Unassembled WGS sequence"/>
</dbReference>
<keyword evidence="3" id="KW-1185">Reference proteome</keyword>
<feature type="transmembrane region" description="Helical" evidence="1">
    <location>
        <begin position="76"/>
        <end position="95"/>
    </location>
</feature>
<protein>
    <submittedName>
        <fullName evidence="2">Uncharacterized protein</fullName>
    </submittedName>
</protein>
<evidence type="ECO:0000313" key="3">
    <source>
        <dbReference type="Proteomes" id="UP000197468"/>
    </source>
</evidence>
<sequence length="174" mass="19187">MALSVVFGVCLLCWATRFARDPDLHFPVFIEYLAEQEWSVWLEHFAAALGVPSLAAAAGFHAASRPPKRRRANQPLADWLVIFFCASVGMLGYCIGEFGHEAMQLTLGKKSNYGQYLADHCIPASTIQQFGACSKTYFGVLESQLMADACGLLAFLVLFLILAYQAGRARINIF</sequence>
<reference evidence="2 3" key="1">
    <citation type="journal article" date="2008" name="Int. J. Syst. Evol. Microbiol.">
        <title>Description of Roseateles aquatilis sp. nov. and Roseateles terrae sp. nov., in the class Betaproteobacteria, and emended description of the genus Roseateles.</title>
        <authorList>
            <person name="Gomila M."/>
            <person name="Bowien B."/>
            <person name="Falsen E."/>
            <person name="Moore E.R."/>
            <person name="Lalucat J."/>
        </authorList>
    </citation>
    <scope>NUCLEOTIDE SEQUENCE [LARGE SCALE GENOMIC DNA]</scope>
    <source>
        <strain evidence="2 3">CCUG 48205</strain>
    </source>
</reference>
<comment type="caution">
    <text evidence="2">The sequence shown here is derived from an EMBL/GenBank/DDBJ whole genome shotgun (WGS) entry which is preliminary data.</text>
</comment>
<name>A0A246J8F0_9BURK</name>
<proteinExistence type="predicted"/>
<organism evidence="2 3">
    <name type="scientific">Roseateles aquatilis</name>
    <dbReference type="NCBI Taxonomy" id="431061"/>
    <lineage>
        <taxon>Bacteria</taxon>
        <taxon>Pseudomonadati</taxon>
        <taxon>Pseudomonadota</taxon>
        <taxon>Betaproteobacteria</taxon>
        <taxon>Burkholderiales</taxon>
        <taxon>Sphaerotilaceae</taxon>
        <taxon>Roseateles</taxon>
    </lineage>
</organism>
<accession>A0A246J8F0</accession>
<feature type="transmembrane region" description="Helical" evidence="1">
    <location>
        <begin position="145"/>
        <end position="164"/>
    </location>
</feature>
<keyword evidence="1" id="KW-1133">Transmembrane helix</keyword>